<evidence type="ECO:0000256" key="4">
    <source>
        <dbReference type="ARBA" id="ARBA00022725"/>
    </source>
</evidence>
<dbReference type="SUPFAM" id="SSF81321">
    <property type="entry name" value="Family A G protein-coupled receptor-like"/>
    <property type="match status" value="1"/>
</dbReference>
<keyword evidence="6" id="KW-0297">G-protein coupled receptor</keyword>
<evidence type="ECO:0008006" key="13">
    <source>
        <dbReference type="Google" id="ProtNLM"/>
    </source>
</evidence>
<evidence type="ECO:0000256" key="8">
    <source>
        <dbReference type="ARBA" id="ARBA00023170"/>
    </source>
</evidence>
<keyword evidence="4" id="KW-0552">Olfaction</keyword>
<proteinExistence type="predicted"/>
<keyword evidence="5 10" id="KW-1133">Transmembrane helix</keyword>
<keyword evidence="7 10" id="KW-0472">Membrane</keyword>
<sequence length="112" mass="12910">MISIHLCVQIAFFFWLFRFVCCLVHTLCALRLAFPDPTTIPGFFCELYQLFQLSSSDKFLNNLLLYVESVSIGVTSFLITFLSYVYIFKAILKITLKDGRRKAYSTCSSHLT</sequence>
<name>A0ABN9BU46_9NEOB</name>
<accession>A0ABN9BU46</accession>
<evidence type="ECO:0000256" key="10">
    <source>
        <dbReference type="SAM" id="Phobius"/>
    </source>
</evidence>
<comment type="caution">
    <text evidence="11">The sequence shown here is derived from an EMBL/GenBank/DDBJ whole genome shotgun (WGS) entry which is preliminary data.</text>
</comment>
<dbReference type="EMBL" id="CATNWA010006020">
    <property type="protein sequence ID" value="CAI9551240.1"/>
    <property type="molecule type" value="Genomic_DNA"/>
</dbReference>
<feature type="transmembrane region" description="Helical" evidence="10">
    <location>
        <begin position="63"/>
        <end position="87"/>
    </location>
</feature>
<dbReference type="InterPro" id="IPR050516">
    <property type="entry name" value="Olfactory_GPCR"/>
</dbReference>
<dbReference type="InterPro" id="IPR000725">
    <property type="entry name" value="Olfact_rcpt"/>
</dbReference>
<evidence type="ECO:0000256" key="5">
    <source>
        <dbReference type="ARBA" id="ARBA00022989"/>
    </source>
</evidence>
<evidence type="ECO:0000256" key="3">
    <source>
        <dbReference type="ARBA" id="ARBA00022692"/>
    </source>
</evidence>
<keyword evidence="4" id="KW-0716">Sensory transduction</keyword>
<dbReference type="Pfam" id="PF13853">
    <property type="entry name" value="7tm_4"/>
    <property type="match status" value="1"/>
</dbReference>
<keyword evidence="12" id="KW-1185">Reference proteome</keyword>
<keyword evidence="9" id="KW-0807">Transducer</keyword>
<evidence type="ECO:0000313" key="11">
    <source>
        <dbReference type="EMBL" id="CAI9551240.1"/>
    </source>
</evidence>
<keyword evidence="3 10" id="KW-0812">Transmembrane</keyword>
<gene>
    <name evidence="11" type="ORF">SPARVUS_LOCUS3709866</name>
</gene>
<protein>
    <recommendedName>
        <fullName evidence="13">G-protein coupled receptors family 1 profile domain-containing protein</fullName>
    </recommendedName>
</protein>
<dbReference type="PANTHER" id="PTHR26452">
    <property type="entry name" value="OLFACTORY RECEPTOR"/>
    <property type="match status" value="1"/>
</dbReference>
<comment type="subcellular location">
    <subcellularLocation>
        <location evidence="1">Cell membrane</location>
        <topology evidence="1">Multi-pass membrane protein</topology>
    </subcellularLocation>
</comment>
<reference evidence="11" key="1">
    <citation type="submission" date="2023-05" db="EMBL/GenBank/DDBJ databases">
        <authorList>
            <person name="Stuckert A."/>
        </authorList>
    </citation>
    <scope>NUCLEOTIDE SEQUENCE</scope>
</reference>
<evidence type="ECO:0000256" key="2">
    <source>
        <dbReference type="ARBA" id="ARBA00022475"/>
    </source>
</evidence>
<keyword evidence="8" id="KW-0675">Receptor</keyword>
<evidence type="ECO:0000256" key="7">
    <source>
        <dbReference type="ARBA" id="ARBA00023136"/>
    </source>
</evidence>
<keyword evidence="2" id="KW-1003">Cell membrane</keyword>
<evidence type="ECO:0000256" key="9">
    <source>
        <dbReference type="ARBA" id="ARBA00023224"/>
    </source>
</evidence>
<organism evidence="11 12">
    <name type="scientific">Staurois parvus</name>
    <dbReference type="NCBI Taxonomy" id="386267"/>
    <lineage>
        <taxon>Eukaryota</taxon>
        <taxon>Metazoa</taxon>
        <taxon>Chordata</taxon>
        <taxon>Craniata</taxon>
        <taxon>Vertebrata</taxon>
        <taxon>Euteleostomi</taxon>
        <taxon>Amphibia</taxon>
        <taxon>Batrachia</taxon>
        <taxon>Anura</taxon>
        <taxon>Neobatrachia</taxon>
        <taxon>Ranoidea</taxon>
        <taxon>Ranidae</taxon>
        <taxon>Staurois</taxon>
    </lineage>
</organism>
<feature type="transmembrane region" description="Helical" evidence="10">
    <location>
        <begin position="12"/>
        <end position="34"/>
    </location>
</feature>
<evidence type="ECO:0000256" key="1">
    <source>
        <dbReference type="ARBA" id="ARBA00004651"/>
    </source>
</evidence>
<dbReference type="Proteomes" id="UP001162483">
    <property type="component" value="Unassembled WGS sequence"/>
</dbReference>
<evidence type="ECO:0000313" key="12">
    <source>
        <dbReference type="Proteomes" id="UP001162483"/>
    </source>
</evidence>
<evidence type="ECO:0000256" key="6">
    <source>
        <dbReference type="ARBA" id="ARBA00023040"/>
    </source>
</evidence>